<dbReference type="RefSeq" id="WP_412779066.1">
    <property type="nucleotide sequence ID" value="NZ_FNVE01000004.1"/>
</dbReference>
<keyword evidence="1" id="KW-0175">Coiled coil</keyword>
<accession>A0AAQ1JQ10</accession>
<keyword evidence="5" id="KW-1185">Reference proteome</keyword>
<name>A0AAQ1JQ10_9GAMM</name>
<evidence type="ECO:0000256" key="1">
    <source>
        <dbReference type="SAM" id="Coils"/>
    </source>
</evidence>
<dbReference type="EMBL" id="FNVE01000004">
    <property type="protein sequence ID" value="SEG20674.1"/>
    <property type="molecule type" value="Genomic_DNA"/>
</dbReference>
<protein>
    <recommendedName>
        <fullName evidence="6">DUF4105 domain-containing protein</fullName>
    </recommendedName>
</protein>
<evidence type="ECO:0000313" key="5">
    <source>
        <dbReference type="Proteomes" id="UP000243518"/>
    </source>
</evidence>
<feature type="domain" description="DUF7844" evidence="3">
    <location>
        <begin position="34"/>
        <end position="236"/>
    </location>
</feature>
<dbReference type="Pfam" id="PF25226">
    <property type="entry name" value="DUF7844"/>
    <property type="match status" value="1"/>
</dbReference>
<evidence type="ECO:0000259" key="3">
    <source>
        <dbReference type="Pfam" id="PF25226"/>
    </source>
</evidence>
<feature type="domain" description="Lnb N-terminal periplasmic" evidence="2">
    <location>
        <begin position="258"/>
        <end position="425"/>
    </location>
</feature>
<dbReference type="InterPro" id="IPR025178">
    <property type="entry name" value="Lnb_N"/>
</dbReference>
<dbReference type="AlphaFoldDB" id="A0AAQ1JQ10"/>
<proteinExistence type="predicted"/>
<dbReference type="Proteomes" id="UP000243518">
    <property type="component" value="Unassembled WGS sequence"/>
</dbReference>
<evidence type="ECO:0000313" key="4">
    <source>
        <dbReference type="EMBL" id="SEG20674.1"/>
    </source>
</evidence>
<dbReference type="Pfam" id="PF13387">
    <property type="entry name" value="Lnb_N"/>
    <property type="match status" value="1"/>
</dbReference>
<sequence length="628" mass="71562">MSKVLTGLPCRFALLLALIWSVQISAALRLEPELAGLTSQQQRFTYDLLEQVDERLPPRLKEQLDQIVRVRWTGDLKPRVMGRATFNHEILLSARLLVDQDESLAQRTLVHELAHLYDRLVPAGLDWRCAARLHAQGPVGLPPHCRGQAERRFRLRDDPRLLDLAGWPERVGDRGRRERENRQLLRSPDAYELSSPAEFVAVNTEYFLLDPSYGCRRPALYRFFVEHFDWAPFDTRCADIYPYLNAGADKHQSLLGWLDPERVYAVHYLLAEPEQTLASRWGHSMLRLVVCAPGHPRGPDCLLDLEQDLVLSFRAYVDDVQLSHWDGLVGQYPSRLFMLPLAQVVDEYTKLELRSLRSVPLQLSRDEIEGVVQQATQLHWAYDGRYFFIGNNCAVETLKLLRTGSRSERLIDLESQTPIGLLQLLEARGVANASVLADATEALRLGYRFDSYAERYRSIFALLRERLGLQVTGFEQWLALPPEARARWFAHADLRSTAALLLLEQAALRRQLLEAQHALKVRYLRGADSEESVRAAGELVATLLRARGFLSRPADLLAEGYGLPQPEEWQALSQLGDQRKNVLLGLEGRLESVLPALLSAEQQQRLAAGQRNLERLHAQVRRLKSVEK</sequence>
<organism evidence="4 5">
    <name type="scientific">Halopseudomonas aestusnigri</name>
    <dbReference type="NCBI Taxonomy" id="857252"/>
    <lineage>
        <taxon>Bacteria</taxon>
        <taxon>Pseudomonadati</taxon>
        <taxon>Pseudomonadota</taxon>
        <taxon>Gammaproteobacteria</taxon>
        <taxon>Pseudomonadales</taxon>
        <taxon>Pseudomonadaceae</taxon>
        <taxon>Halopseudomonas</taxon>
    </lineage>
</organism>
<gene>
    <name evidence="4" type="ORF">SAMN05216586_10497</name>
</gene>
<feature type="coiled-coil region" evidence="1">
    <location>
        <begin position="599"/>
        <end position="626"/>
    </location>
</feature>
<evidence type="ECO:0000259" key="2">
    <source>
        <dbReference type="Pfam" id="PF13387"/>
    </source>
</evidence>
<evidence type="ECO:0008006" key="6">
    <source>
        <dbReference type="Google" id="ProtNLM"/>
    </source>
</evidence>
<dbReference type="InterPro" id="IPR057166">
    <property type="entry name" value="DUF7844"/>
</dbReference>
<comment type="caution">
    <text evidence="4">The sequence shown here is derived from an EMBL/GenBank/DDBJ whole genome shotgun (WGS) entry which is preliminary data.</text>
</comment>
<reference evidence="4 5" key="1">
    <citation type="submission" date="2016-10" db="EMBL/GenBank/DDBJ databases">
        <authorList>
            <person name="Varghese N."/>
            <person name="Submissions S."/>
        </authorList>
    </citation>
    <scope>NUCLEOTIDE SEQUENCE [LARGE SCALE GENOMIC DNA]</scope>
    <source>
        <strain evidence="4 5">CECT 8317</strain>
    </source>
</reference>